<dbReference type="NCBIfam" id="NF012206">
    <property type="entry name" value="LktA_tand_53"/>
    <property type="match status" value="8"/>
</dbReference>
<feature type="compositionally biased region" description="Low complexity" evidence="1">
    <location>
        <begin position="1502"/>
        <end position="1533"/>
    </location>
</feature>
<evidence type="ECO:0000313" key="3">
    <source>
        <dbReference type="Proteomes" id="UP000742631"/>
    </source>
</evidence>
<feature type="non-terminal residue" evidence="2">
    <location>
        <position position="5386"/>
    </location>
</feature>
<feature type="region of interest" description="Disordered" evidence="1">
    <location>
        <begin position="3684"/>
        <end position="3710"/>
    </location>
</feature>
<gene>
    <name evidence="2" type="ORF">K8W01_00805</name>
</gene>
<feature type="compositionally biased region" description="Polar residues" evidence="1">
    <location>
        <begin position="3050"/>
        <end position="3063"/>
    </location>
</feature>
<dbReference type="SMART" id="SM00710">
    <property type="entry name" value="PbH1"/>
    <property type="match status" value="10"/>
</dbReference>
<dbReference type="PROSITE" id="PS50065">
    <property type="entry name" value="HMG_COA_REDUCTASE_4"/>
    <property type="match status" value="2"/>
</dbReference>
<feature type="compositionally biased region" description="Low complexity" evidence="1">
    <location>
        <begin position="3685"/>
        <end position="3701"/>
    </location>
</feature>
<feature type="region of interest" description="Disordered" evidence="1">
    <location>
        <begin position="2159"/>
        <end position="2182"/>
    </location>
</feature>
<dbReference type="InterPro" id="IPR006626">
    <property type="entry name" value="PbH1"/>
</dbReference>
<dbReference type="GO" id="GO:0004420">
    <property type="term" value="F:hydroxymethylglutaryl-CoA reductase (NADPH) activity"/>
    <property type="evidence" value="ECO:0007669"/>
    <property type="project" value="InterPro"/>
</dbReference>
<comment type="caution">
    <text evidence="2">The sequence shown here is derived from an EMBL/GenBank/DDBJ whole genome shotgun (WGS) entry which is preliminary data.</text>
</comment>
<name>A0A921DYY8_9HYPH</name>
<feature type="region of interest" description="Disordered" evidence="1">
    <location>
        <begin position="3389"/>
        <end position="3413"/>
    </location>
</feature>
<protein>
    <submittedName>
        <fullName evidence="2">LEPR-XLL domain-containing protein</fullName>
    </submittedName>
</protein>
<sequence>MAFPFKSEGFWGPLFRRRDRARAITEAPRALRPSKRQLVLRLKAKADRLFNRDRLIFDPLEPRVLLNSDITYQIGAASDAATAEHQILVKLIERQETIDNATKTVQRIQVFDYAGGTASTNPLYTFGRIDAQSNQAYTLTGSGGKESITVDVDSFKKLTGDQKPILAFEDGNGNLGNTISLLNTPADAARGGAEFKLTSADAGSIASGKFSGRFTDVANLIGASGGDDKLTIGQSGSLSGTFGGGQGGLQLDLSSMMAGSVDATLSAANGKYALSRSGGSAAATFDSPAFTAPTKSLGVLLGDNGNTLHLASLPSTSSFTVSGGAGADKIVFDSDLTGLSGDRGLTFDGGAGDDRIELSANLSVTGGLGITFKGGEGTNSLVVGSGKTIQAGGGLTLAADATVTPVATSTGFDRSASTTAQMSVTVNENAVIRGAGVKIKVSSDITVSDTVPADTSTISVTANGLAGITLDGTVDAGTGDAALTADVGNRITLVSTLSSQLKSITPSQTNSATIAVGAKGAVNGGTVKIAANTAAKVDVKVLGLVLPGAATVTDAATGTFEKLKSAVTGEGSFADVFTPIELAAKGLIKSAESTVRNTTQVTVASGAQIVQSGSGTIADSDPAVAVQISADDKTDVTTTLVAMDAAAVPSLHLDDPALDKAASAAAKASAAIDILNMFGLTGTQNVTRLTSVDLGVPALGTLPAAAPAAGDPALLSAAGKAAIRAANSGTMAVRIRAATDAPDPADPEKKTVAGDGENDGSLPAPIKAGAAQINVDDTVRVAVRGVSVTAASLAVAATNDSVIEARAIQARNLLTGSTTALVEKARLGATGGSVSVVAMDATAASAIAEPIQTDSLESESDADTAKRELIGITRGSAVNTAERDITATFIASEVSGSDGVTLTAQNALDLTTEAKAAVAASKFGIAGSYAVNIVLGSTTATIQGGQVIAIGGDVTVNAADVTNIDARVQTSVEGEGKSGGTAIGGAAAFNIVGYRADGVAKTGMLADKIVGMALDAVLGSGFFTVAATQAIRARVDAATVTATAGRIGLNAVSGGTVNATVSNTVTVRTPEQTRLDAAKAQTTRTALNKARTFAGKPALSGEPGAVTSASSRSIGGLIATNRMNRSATADVTGGATITSGGELGLRAVDLSTINANVKLVASSQAASDGGLPAKKPQIKSDYKLSADQPVAITLGQRVAVDFSTLLGEQAIKAGGTLDAVKANLPASTKQAQTGTTPPKAPALKPISNGDLVLVGTGHPAGKGEVNSYYRYVKTTTAGPDSLDLSKEDFTGANWELIGAKGAVYAYMGADRTDANKLDLKTAKFSDRDLWRRVGESEAVPAKATGSGGLSAGGIVVRNEIKGGVTAAISSTANATTKVTAGSVAVSAERGATITSKADATVEAIATIKEQTGAKEDGSAGTGTASTVPGKTSAFDKATQSRSSALAINAVIATNTIQSAADASISDSEVTTTGTDGAVAVGAKTTGSIEAGVNAQITAQSSGPAGTDDTAPAASTGTTATSSSTSSAPAAGTGQAVPPTTTARAGGLQLAFNAIGYESSNLGFDTLDAVVGTNLVSPATAQASARITNTKVTATGAVSATVESSGTITSTLGNEVTASAQAASVNALAVSGLVAMNRVSGAAQASIDAAGKTVAGTDVTVSAVDTVGIAAETTASATATAEKTGSVSGVAKSADALLGEYTYTTASGSRQVTFGQKIRLSDSWAGKGEKGAVYQYMGTDFAAALDLGSTTEPKLDFSDFALWKKLDASNVVAGATSAKPPAAKLSATGLGAVFSRNDVSGKAEAWIVNTTLAAKGDVGVTASSEATITAKDESEIEVEGGSAFSGVLVSNNVQNGARAFIKNSTVTSDGGGVTVSSENSSKIEAEAAGSVAGETTAIGFTLAFNTIGFQQQNPLYNAVDTIVGDPLIATATKSENPAGATAFITGSTVTAERDIAVTADSQAQITASAGNTTKQADSAETVHKAETGARGISAGAVLALNKVSARAEAFIGSETVAATAPTQTAATVSSTDGTVTVSAKNQAGIEATSTMIGASSVSGTVAELAKKAVATALTIYDYSSKSGSKALKTGDRVRLAADFTPTAANASTDAKRPLGEDPVLQGRVFIFVGAASSQPVDLAAEDYTNAARWFALDDGATVTTKPSAAGTTGTTTDTTTGDTENKDTTTVKTADQTVTITRNKARYSSKDGYQFMKAGEGVLLSKTDDLSKGDKGTIYIWRGADNTKVTLYGEDYTSDNWIPAAAKTVMPKLDTVADPTPAPTTTPAPGSTDPIPASRTPASSSKAFGGLIVFNEVTGGAGARITDATVTSALDLSVHAEDAADISATLLSTVTASGGGSFQSKSGAAGTSGGTGGGSVIAANGIAATNVVRGGAEASILRSTVESKEGDLAVTAENKAGVDARLRASTTTSGGTGSVSAAVTLAFNSVGYETQNLLFNTVDALIGQSAISGAFGGETGSGAKATIVQSSAKAGGDLSVTATSAAKINATVSNAARSSTDAVKGSGGTGFGVVLASNKVSGSAVAFIDNTGVTQPITAGGALAVTATDATGITSNVQIVTSSTVVKSDGGSVTNQSKLNKYLPSDFSTNPNEVQSATIQSNLIKYRKEWEPAQLKTFEEKVTAQVARVKGLVEQLQAGPATLLNQVETNLLKLQAGDVTDDYLIAINQTLVDQLGAIKASAIPSTDKTDLAKRIAAAAKALSDHLTADSIKTEEATAARSAALKVAAEAARLGYLDDAALRNSVVGPQKTLITVKAEQTVGQLIRLQVLADRAVIEAATKIRDLKDGLNAFLKPFGLSTDSIGTIDLSAAGEKPKTTNQQDVTFGTRVRIADNYAKPTFKVGQGTITVKTGDTIQDLSGKIYKYIGASRLSGIDSQTPDLSDATKWKLIADKADAYKAGDIFIYMGTDAKVDLAATDYTNKLLWKRALESNFIPDGLKLPTAGTGTGTGSGTKPAAATPATETVAPTGDPSANNAAKTGTVTPQPASSLAIGGLVVLNSVHGDAVARITGVTATAGGVVTVKASETATIKATADSTANVKSSNSFKPTGTTGTQTSTTAGDPSTDRSLGTKSQPTSLALGGIIATNAVLGTARAEIVDSTVTGAGLAVDAANTATVDATNKTATSSDQGAVSITLAFNTVGWKEQNILFRAADTITGQPLIAEASDNASDPSGARAQILRSSVTTTGGNALSVTARSDASINAQLTNKASASQTVLKDASAFAIGFALTGNLVNSEAVARIDSSNAAGTAIDSTKTIDASGAVTISATSNGSITSGNSLSAIASLTKPSMLEDFANKILDNYTYTTESGSKTVKFGDIVFAKVNGQEKRFVYFGDTKANTNLKTESYTEENGWRENNLREFVKFLPPSVLNLGESKDTGGSSTPPASDAQPASGQTPAKPYAVAVSGILVTNDVRSVASATLTGMTVAKAGDVSVQAEQKGSITATVASKVESKLKPGTKAGTKTSVAAQAVIASNVVMGSSTAAIDRSKLGDAATSATVGNVSVTAQNTGAIKATVDSTVDSSETAVGITAAFNKIGSPSTNAVFDLAATLAGFDLDSQMTKGGQFAATASISGQPINATGKVSVVAKSKASIDATITNAVTSIGSATTSVGAVAGLNFVRLGTSATIADVTGLTAAGGVAVNALSASTINAEVKAPVTAVVYNMPDTSGTTGGSNTSGNTGNTGNTGGTGTATTTRTISVAASFARNTILDVVLEAGLDRAGDVTASAGDVSVAASNTAAITAKVAATAVAVLLSTEQSKNLGVSGGGAFGVNTILGGVEARITDSRVSASGNRAPSVSDGTGGQGNITVSAKSNATITASVEAAAAAVIVGKGAAQAVALGVSLAFNMIGYNFSLIPVDGTASLAADKARSLDVKASVTRSRLNAGRRVAVEAESGGTITARTIAAAVAVGVSTGGDSSSSSDGNLSLSGGGLFVRNKLVTSASAVIDGTGSTDDAVTSGSEGISVSAKDTALIRATSAALALSANLSADASNTASKSSVAIALSLADNAVTSEVSARVIQVANLATLGAVTVGATRSADIFAQTYAAAVGAQVSSQGNGTSVSGGGALALNTIRGSTVAEITDSKVGDATNGGAKVGSLDVSATDAAKIVALTGAAAITLAGAAEGKATGVAVGASVANNVIGGSGAAVRATVSNTPVRATGAVGVRAESTAKIAATTVTVAVGVSASGTDSARTVSLGGSGARNAVDVATTAEWVAADGSAVSVDAGSFSVKARNAAEITADVGAASIAGSFGQGDSFAVTLAASVAINEISGNVAATVKNANVVTQSGGVTLEAKREGSIKTRAAAASVAASVSTSGKSISVAGAGVAAVNKINSSTTATGQNASFDAQGAVTVSAGSKTTIEALVVGAAASIGASSTDGGAGALGIAIAYNEIGRWTAYDESAHTLSEAPVLGGRSNVSATLTGTPVKATGALSVTATSENSVKADIAAIAAGVTVAGGKAGAVSGGGTFAMNNIGLATLASIDGDGTGTAPGLQADSARISAQDISTITSQALSASLAVAIGSGNAAGVSVGGSIGLNTIANDVSATVKNVDRGLQTVGAILIDAKSAGTVTAKAASAALSVSGSGASAAAVTAAVNYARNVITTSTRAQGSESRLTTTGSNGNVGVKAEASATIEAAILAISVAGSGGGNNAAAVGLGAAIAENRIGVWSKSGSDATTSYTLAGQGGTVVEASLTRVGVDAKGALAVEATSTNQIKANIAAISAGLAGGGSNAVGVSGGATAVINAIGVTTQAFIEGNGVANSAIASNAIKAGAVTVKAADTSSIVANALTAAVSAAFGGSNGVAVSVGFALALNTIEAAAKASINNLDGGINAGTGAVLVDARSGATITATTTAAAVSIGGGGSAGVSIGGGGALAFNTIRPVTRAVLAASPISQSGSVTVTATGNSTISALVAAAALSVGGGGSAGVGIAIGASVAANRIGDWTSTGEGRNRVDTAAAQQSSVVEAILSGSSVTTTGALTVGATSAQAISAQVAAAAVSIGGGGSAGVGVSAAGVSVTNAIAVATRATIDGAGTTGIAAGSVSVSAADTSTIDAYAGSASLAGSGGGSAGVSVAVGFTLALNSIAGDVAATITHADSLVRTTGAAGVSVSASRAGRIYAAAAAAAISLAGGGAAGVGVSGGGAFASNRILGSVNATVDASRITTAGSGALTVTATGSSEITAIIAAAAASGGGGGAAGVGVALGASGAENRIGTWSSTGESAARKDTLEANGAVAVQAAVKNTVLDIAAALTVQATASQKISATVVAASAAIQGGGAAGVSVSGAGSVTANAIGVVTSATIDGDGTGSDGIKAGSVTVTAANTAQIMAVTGASSLSGAGGGAVASNVITLRTNAFVADS</sequence>
<feature type="region of interest" description="Disordered" evidence="1">
    <location>
        <begin position="2955"/>
        <end position="2999"/>
    </location>
</feature>
<feature type="region of interest" description="Disordered" evidence="1">
    <location>
        <begin position="1412"/>
        <end position="1437"/>
    </location>
</feature>
<feature type="region of interest" description="Disordered" evidence="1">
    <location>
        <begin position="1498"/>
        <end position="1539"/>
    </location>
</feature>
<evidence type="ECO:0000313" key="2">
    <source>
        <dbReference type="EMBL" id="HJE22185.1"/>
    </source>
</evidence>
<evidence type="ECO:0000256" key="1">
    <source>
        <dbReference type="SAM" id="MobiDB-lite"/>
    </source>
</evidence>
<reference evidence="2" key="1">
    <citation type="journal article" date="2021" name="PeerJ">
        <title>Extensive microbial diversity within the chicken gut microbiome revealed by metagenomics and culture.</title>
        <authorList>
            <person name="Gilroy R."/>
            <person name="Ravi A."/>
            <person name="Getino M."/>
            <person name="Pursley I."/>
            <person name="Horton D.L."/>
            <person name="Alikhan N.F."/>
            <person name="Baker D."/>
            <person name="Gharbi K."/>
            <person name="Hall N."/>
            <person name="Watson M."/>
            <person name="Adriaenssens E.M."/>
            <person name="Foster-Nyarko E."/>
            <person name="Jarju S."/>
            <person name="Secka A."/>
            <person name="Antonio M."/>
            <person name="Oren A."/>
            <person name="Chaudhuri R.R."/>
            <person name="La Ragione R."/>
            <person name="Hildebrand F."/>
            <person name="Pallen M.J."/>
        </authorList>
    </citation>
    <scope>NUCLEOTIDE SEQUENCE</scope>
    <source>
        <strain evidence="2">316</strain>
    </source>
</reference>
<feature type="region of interest" description="Disordered" evidence="1">
    <location>
        <begin position="3050"/>
        <end position="3089"/>
    </location>
</feature>
<dbReference type="NCBIfam" id="NF012209">
    <property type="entry name" value="LEPR-8K"/>
    <property type="match status" value="1"/>
</dbReference>
<dbReference type="GO" id="GO:0015936">
    <property type="term" value="P:coenzyme A metabolic process"/>
    <property type="evidence" value="ECO:0007669"/>
    <property type="project" value="InterPro"/>
</dbReference>
<reference evidence="2" key="2">
    <citation type="submission" date="2021-09" db="EMBL/GenBank/DDBJ databases">
        <authorList>
            <person name="Gilroy R."/>
        </authorList>
    </citation>
    <scope>NUCLEOTIDE SEQUENCE</scope>
    <source>
        <strain evidence="2">316</strain>
    </source>
</reference>
<feature type="compositionally biased region" description="Polar residues" evidence="1">
    <location>
        <begin position="3394"/>
        <end position="3412"/>
    </location>
</feature>
<dbReference type="InterPro" id="IPR053786">
    <property type="entry name" value="LEPRxLL_CS"/>
</dbReference>
<feature type="compositionally biased region" description="Low complexity" evidence="1">
    <location>
        <begin position="3064"/>
        <end position="3076"/>
    </location>
</feature>
<proteinExistence type="predicted"/>
<dbReference type="InterPro" id="IPR002202">
    <property type="entry name" value="HMG_CoA_Rdtase"/>
</dbReference>
<dbReference type="EMBL" id="DYYG01000003">
    <property type="protein sequence ID" value="HJE22185.1"/>
    <property type="molecule type" value="Genomic_DNA"/>
</dbReference>
<organism evidence="2 3">
    <name type="scientific">Methylorubrum populi</name>
    <dbReference type="NCBI Taxonomy" id="223967"/>
    <lineage>
        <taxon>Bacteria</taxon>
        <taxon>Pseudomonadati</taxon>
        <taxon>Pseudomonadota</taxon>
        <taxon>Alphaproteobacteria</taxon>
        <taxon>Hyphomicrobiales</taxon>
        <taxon>Methylobacteriaceae</taxon>
        <taxon>Methylorubrum</taxon>
    </lineage>
</organism>
<accession>A0A921DYY8</accession>
<feature type="compositionally biased region" description="Low complexity" evidence="1">
    <location>
        <begin position="2165"/>
        <end position="2177"/>
    </location>
</feature>
<feature type="compositionally biased region" description="Polar residues" evidence="1">
    <location>
        <begin position="2986"/>
        <end position="2999"/>
    </location>
</feature>
<dbReference type="Proteomes" id="UP000742631">
    <property type="component" value="Unassembled WGS sequence"/>
</dbReference>
<dbReference type="InterPro" id="IPR047881">
    <property type="entry name" value="LktA_repeat"/>
</dbReference>
<feature type="region of interest" description="Disordered" evidence="1">
    <location>
        <begin position="2271"/>
        <end position="2298"/>
    </location>
</feature>
<feature type="compositionally biased region" description="Low complexity" evidence="1">
    <location>
        <begin position="2967"/>
        <end position="2984"/>
    </location>
</feature>
<feature type="region of interest" description="Disordered" evidence="1">
    <location>
        <begin position="738"/>
        <end position="763"/>
    </location>
</feature>